<sequence length="85" mass="8596">MLVNPSILPVGLPCASCVWKTSLGRRLAGGGGSPAPFTDDLPRLPAPACPPPTSSCSTKCSLALFFFLHGPSGISVASVFPLLGS</sequence>
<dbReference type="OMA" id="CASCVWK"/>
<evidence type="ECO:0000313" key="1">
    <source>
        <dbReference type="Ensembl" id="ENSOMEP00000019938.1"/>
    </source>
</evidence>
<organism evidence="1 2">
    <name type="scientific">Oryzias melastigma</name>
    <name type="common">Marine medaka</name>
    <dbReference type="NCBI Taxonomy" id="30732"/>
    <lineage>
        <taxon>Eukaryota</taxon>
        <taxon>Metazoa</taxon>
        <taxon>Chordata</taxon>
        <taxon>Craniata</taxon>
        <taxon>Vertebrata</taxon>
        <taxon>Euteleostomi</taxon>
        <taxon>Actinopterygii</taxon>
        <taxon>Neopterygii</taxon>
        <taxon>Teleostei</taxon>
        <taxon>Neoteleostei</taxon>
        <taxon>Acanthomorphata</taxon>
        <taxon>Ovalentaria</taxon>
        <taxon>Atherinomorphae</taxon>
        <taxon>Beloniformes</taxon>
        <taxon>Adrianichthyidae</taxon>
        <taxon>Oryziinae</taxon>
        <taxon>Oryzias</taxon>
    </lineage>
</organism>
<dbReference type="PaxDb" id="30732-ENSOMEP00000019938"/>
<evidence type="ECO:0000313" key="2">
    <source>
        <dbReference type="Proteomes" id="UP000261560"/>
    </source>
</evidence>
<dbReference type="AlphaFoldDB" id="A0A3B3CPZ3"/>
<keyword evidence="2" id="KW-1185">Reference proteome</keyword>
<dbReference type="Ensembl" id="ENSOMET00000029287.1">
    <property type="protein sequence ID" value="ENSOMEP00000019938.1"/>
    <property type="gene ID" value="ENSOMEG00000021747.1"/>
</dbReference>
<proteinExistence type="predicted"/>
<reference evidence="1" key="2">
    <citation type="submission" date="2025-09" db="UniProtKB">
        <authorList>
            <consortium name="Ensembl"/>
        </authorList>
    </citation>
    <scope>IDENTIFICATION</scope>
</reference>
<name>A0A3B3CPZ3_ORYME</name>
<dbReference type="GeneTree" id="ENSGT00940000177713"/>
<reference evidence="1" key="1">
    <citation type="submission" date="2025-08" db="UniProtKB">
        <authorList>
            <consortium name="Ensembl"/>
        </authorList>
    </citation>
    <scope>IDENTIFICATION</scope>
</reference>
<dbReference type="Proteomes" id="UP000261560">
    <property type="component" value="Unplaced"/>
</dbReference>
<protein>
    <submittedName>
        <fullName evidence="1">Uncharacterized protein</fullName>
    </submittedName>
</protein>
<accession>A0A3B3CPZ3</accession>